<dbReference type="InterPro" id="IPR050879">
    <property type="entry name" value="Acyltransferase_3"/>
</dbReference>
<dbReference type="PANTHER" id="PTHR23028:SF53">
    <property type="entry name" value="ACYL_TRANSF_3 DOMAIN-CONTAINING PROTEIN"/>
    <property type="match status" value="1"/>
</dbReference>
<feature type="transmembrane region" description="Helical" evidence="1">
    <location>
        <begin position="184"/>
        <end position="208"/>
    </location>
</feature>
<keyword evidence="3" id="KW-0808">Transferase</keyword>
<feature type="transmembrane region" description="Helical" evidence="1">
    <location>
        <begin position="287"/>
        <end position="305"/>
    </location>
</feature>
<feature type="transmembrane region" description="Helical" evidence="1">
    <location>
        <begin position="115"/>
        <end position="133"/>
    </location>
</feature>
<feature type="transmembrane region" description="Helical" evidence="1">
    <location>
        <begin position="72"/>
        <end position="94"/>
    </location>
</feature>
<sequence>MSSSKVSSDPASHAFIPAQANSSERNFGIDLLRGFSILFVVVHHLAMSFRLPLQPSLAGEFLSKRIINGISFNGYESVFLFFVLSGFLITQRCLQNYGELSSIKWRQFYRQRFSRIFPLLALLLVVLSLMHLLGVDGYVVQEKGQTLWRALLSALGLHLNWYEGQTTWLPAAWDVLWSLSIEEVFYLAFPLMCIFLPRRWLVAALLILAFSLPWTREAIVGNEIWKEKAYLPGMSAIAFGVLTALLAQVWKTSEQFARAIAVLGGIGLIAIYFFGSEVWKVIHGYSMLLLCLSACLLVFAAQHLAPRPRWGWQWLAKMGYLSYEIYLSHMFIVLSVCTAYRAYFGENMRWTFVVYVPVVVGCLLFGVFLERWVSKPAMHYLRSRPLK</sequence>
<dbReference type="RefSeq" id="WP_186914935.1">
    <property type="nucleotide sequence ID" value="NZ_JACOFZ010000001.1"/>
</dbReference>
<dbReference type="GO" id="GO:0016020">
    <property type="term" value="C:membrane"/>
    <property type="evidence" value="ECO:0007669"/>
    <property type="project" value="TreeGrafter"/>
</dbReference>
<evidence type="ECO:0000313" key="4">
    <source>
        <dbReference type="Proteomes" id="UP000627446"/>
    </source>
</evidence>
<reference evidence="3" key="1">
    <citation type="submission" date="2020-08" db="EMBL/GenBank/DDBJ databases">
        <title>Novel species isolated from subtropical streams in China.</title>
        <authorList>
            <person name="Lu H."/>
        </authorList>
    </citation>
    <scope>NUCLEOTIDE SEQUENCE</scope>
    <source>
        <strain evidence="3">LX22W</strain>
    </source>
</reference>
<dbReference type="EMBL" id="JACOFZ010000001">
    <property type="protein sequence ID" value="MBC3880565.1"/>
    <property type="molecule type" value="Genomic_DNA"/>
</dbReference>
<dbReference type="Pfam" id="PF01757">
    <property type="entry name" value="Acyl_transf_3"/>
    <property type="match status" value="1"/>
</dbReference>
<dbReference type="Proteomes" id="UP000627446">
    <property type="component" value="Unassembled WGS sequence"/>
</dbReference>
<proteinExistence type="predicted"/>
<keyword evidence="3" id="KW-0012">Acyltransferase</keyword>
<dbReference type="GO" id="GO:0016747">
    <property type="term" value="F:acyltransferase activity, transferring groups other than amino-acyl groups"/>
    <property type="evidence" value="ECO:0007669"/>
    <property type="project" value="InterPro"/>
</dbReference>
<feature type="transmembrane region" description="Helical" evidence="1">
    <location>
        <begin position="350"/>
        <end position="369"/>
    </location>
</feature>
<feature type="domain" description="Acyltransferase 3" evidence="2">
    <location>
        <begin position="27"/>
        <end position="365"/>
    </location>
</feature>
<name>A0A923HNX4_9BURK</name>
<evidence type="ECO:0000256" key="1">
    <source>
        <dbReference type="SAM" id="Phobius"/>
    </source>
</evidence>
<gene>
    <name evidence="3" type="ORF">H8K36_04210</name>
</gene>
<keyword evidence="1" id="KW-0812">Transmembrane</keyword>
<organism evidence="3 4">
    <name type="scientific">Undibacterium nitidum</name>
    <dbReference type="NCBI Taxonomy" id="2762298"/>
    <lineage>
        <taxon>Bacteria</taxon>
        <taxon>Pseudomonadati</taxon>
        <taxon>Pseudomonadota</taxon>
        <taxon>Betaproteobacteria</taxon>
        <taxon>Burkholderiales</taxon>
        <taxon>Oxalobacteraceae</taxon>
        <taxon>Undibacterium</taxon>
    </lineage>
</organism>
<keyword evidence="4" id="KW-1185">Reference proteome</keyword>
<keyword evidence="1" id="KW-1133">Transmembrane helix</keyword>
<dbReference type="AlphaFoldDB" id="A0A923HNX4"/>
<dbReference type="PANTHER" id="PTHR23028">
    <property type="entry name" value="ACETYLTRANSFERASE"/>
    <property type="match status" value="1"/>
</dbReference>
<comment type="caution">
    <text evidence="3">The sequence shown here is derived from an EMBL/GenBank/DDBJ whole genome shotgun (WGS) entry which is preliminary data.</text>
</comment>
<feature type="transmembrane region" description="Helical" evidence="1">
    <location>
        <begin position="325"/>
        <end position="343"/>
    </location>
</feature>
<accession>A0A923HNX4</accession>
<protein>
    <submittedName>
        <fullName evidence="3">Acyltransferase</fullName>
    </submittedName>
</protein>
<feature type="transmembrane region" description="Helical" evidence="1">
    <location>
        <begin position="31"/>
        <end position="52"/>
    </location>
</feature>
<dbReference type="GO" id="GO:0009103">
    <property type="term" value="P:lipopolysaccharide biosynthetic process"/>
    <property type="evidence" value="ECO:0007669"/>
    <property type="project" value="TreeGrafter"/>
</dbReference>
<dbReference type="InterPro" id="IPR002656">
    <property type="entry name" value="Acyl_transf_3_dom"/>
</dbReference>
<evidence type="ECO:0000313" key="3">
    <source>
        <dbReference type="EMBL" id="MBC3880565.1"/>
    </source>
</evidence>
<keyword evidence="1" id="KW-0472">Membrane</keyword>
<feature type="transmembrane region" description="Helical" evidence="1">
    <location>
        <begin position="229"/>
        <end position="250"/>
    </location>
</feature>
<evidence type="ECO:0000259" key="2">
    <source>
        <dbReference type="Pfam" id="PF01757"/>
    </source>
</evidence>
<feature type="transmembrane region" description="Helical" evidence="1">
    <location>
        <begin position="256"/>
        <end position="275"/>
    </location>
</feature>